<reference evidence="2 3" key="1">
    <citation type="submission" date="2024-02" db="EMBL/GenBank/DDBJ databases">
        <title>Chromosome-scale genome assembly of the rough periwinkle Littorina saxatilis.</title>
        <authorList>
            <person name="De Jode A."/>
            <person name="Faria R."/>
            <person name="Formenti G."/>
            <person name="Sims Y."/>
            <person name="Smith T.P."/>
            <person name="Tracey A."/>
            <person name="Wood J.M.D."/>
            <person name="Zagrodzka Z.B."/>
            <person name="Johannesson K."/>
            <person name="Butlin R.K."/>
            <person name="Leder E.H."/>
        </authorList>
    </citation>
    <scope>NUCLEOTIDE SEQUENCE [LARGE SCALE GENOMIC DNA]</scope>
    <source>
        <strain evidence="2">Snail1</strain>
        <tissue evidence="2">Muscle</tissue>
    </source>
</reference>
<keyword evidence="1" id="KW-0732">Signal</keyword>
<evidence type="ECO:0000313" key="3">
    <source>
        <dbReference type="Proteomes" id="UP001374579"/>
    </source>
</evidence>
<accession>A0AAN9BWF9</accession>
<feature type="signal peptide" evidence="1">
    <location>
        <begin position="1"/>
        <end position="22"/>
    </location>
</feature>
<dbReference type="EMBL" id="JBAMIC010000001">
    <property type="protein sequence ID" value="KAK7113951.1"/>
    <property type="molecule type" value="Genomic_DNA"/>
</dbReference>
<sequence length="91" mass="9964">MGRKMLLYALTAACILLKPSQGSPKDKWPLNGHQEELLYNTMKEKVTKKFVFVDGESCPLVSSLSAFGSGSSSFYYNGAGRSVADLEVRRG</sequence>
<keyword evidence="3" id="KW-1185">Reference proteome</keyword>
<feature type="chain" id="PRO_5042981690" evidence="1">
    <location>
        <begin position="23"/>
        <end position="91"/>
    </location>
</feature>
<proteinExistence type="predicted"/>
<name>A0AAN9BWF9_9CAEN</name>
<dbReference type="AlphaFoldDB" id="A0AAN9BWF9"/>
<dbReference type="Proteomes" id="UP001374579">
    <property type="component" value="Unassembled WGS sequence"/>
</dbReference>
<protein>
    <submittedName>
        <fullName evidence="2">Uncharacterized protein</fullName>
    </submittedName>
</protein>
<comment type="caution">
    <text evidence="2">The sequence shown here is derived from an EMBL/GenBank/DDBJ whole genome shotgun (WGS) entry which is preliminary data.</text>
</comment>
<gene>
    <name evidence="2" type="ORF">V1264_000097</name>
</gene>
<evidence type="ECO:0000313" key="2">
    <source>
        <dbReference type="EMBL" id="KAK7113951.1"/>
    </source>
</evidence>
<evidence type="ECO:0000256" key="1">
    <source>
        <dbReference type="SAM" id="SignalP"/>
    </source>
</evidence>
<organism evidence="2 3">
    <name type="scientific">Littorina saxatilis</name>
    <dbReference type="NCBI Taxonomy" id="31220"/>
    <lineage>
        <taxon>Eukaryota</taxon>
        <taxon>Metazoa</taxon>
        <taxon>Spiralia</taxon>
        <taxon>Lophotrochozoa</taxon>
        <taxon>Mollusca</taxon>
        <taxon>Gastropoda</taxon>
        <taxon>Caenogastropoda</taxon>
        <taxon>Littorinimorpha</taxon>
        <taxon>Littorinoidea</taxon>
        <taxon>Littorinidae</taxon>
        <taxon>Littorina</taxon>
    </lineage>
</organism>